<dbReference type="Proteomes" id="UP001211866">
    <property type="component" value="Chromosome"/>
</dbReference>
<evidence type="ECO:0000256" key="4">
    <source>
        <dbReference type="ARBA" id="ARBA00022692"/>
    </source>
</evidence>
<dbReference type="AlphaFoldDB" id="A0A2U2BG54"/>
<evidence type="ECO:0000256" key="1">
    <source>
        <dbReference type="ARBA" id="ARBA00004162"/>
    </source>
</evidence>
<comment type="subcellular location">
    <subcellularLocation>
        <location evidence="1">Cell membrane</location>
        <topology evidence="1">Single-pass membrane protein</topology>
    </subcellularLocation>
</comment>
<evidence type="ECO:0000313" key="14">
    <source>
        <dbReference type="Proteomes" id="UP001211866"/>
    </source>
</evidence>
<accession>A0A2U2BG54</accession>
<organism evidence="11 13">
    <name type="scientific">Alcaligenes faecalis</name>
    <dbReference type="NCBI Taxonomy" id="511"/>
    <lineage>
        <taxon>Bacteria</taxon>
        <taxon>Pseudomonadati</taxon>
        <taxon>Pseudomonadota</taxon>
        <taxon>Betaproteobacteria</taxon>
        <taxon>Burkholderiales</taxon>
        <taxon>Alcaligenaceae</taxon>
        <taxon>Alcaligenes</taxon>
    </lineage>
</organism>
<dbReference type="PANTHER" id="PTHR30329">
    <property type="entry name" value="STATOR ELEMENT OF FLAGELLAR MOTOR COMPLEX"/>
    <property type="match status" value="1"/>
</dbReference>
<keyword evidence="12" id="KW-0969">Cilium</keyword>
<dbReference type="InterPro" id="IPR025713">
    <property type="entry name" value="MotB-like_N_dom"/>
</dbReference>
<dbReference type="CDD" id="cd07185">
    <property type="entry name" value="OmpA_C-like"/>
    <property type="match status" value="1"/>
</dbReference>
<dbReference type="RefSeq" id="WP_026484569.1">
    <property type="nucleotide sequence ID" value="NZ_CAXOJJ010000082.1"/>
</dbReference>
<name>A0A2U2BG54_ALCFA</name>
<evidence type="ECO:0000256" key="6">
    <source>
        <dbReference type="ARBA" id="ARBA00023136"/>
    </source>
</evidence>
<reference evidence="11 13" key="2">
    <citation type="submission" date="2018-05" db="EMBL/GenBank/DDBJ databases">
        <authorList>
            <person name="Lanie J.A."/>
            <person name="Ng W.-L."/>
            <person name="Kazmierczak K.M."/>
            <person name="Andrzejewski T.M."/>
            <person name="Davidsen T.M."/>
            <person name="Wayne K.J."/>
            <person name="Tettelin H."/>
            <person name="Glass J.I."/>
            <person name="Rusch D."/>
            <person name="Podicherti R."/>
            <person name="Tsui H.-C.T."/>
            <person name="Winkler M.E."/>
        </authorList>
    </citation>
    <scope>NUCLEOTIDE SEQUENCE [LARGE SCALE GENOMIC DNA]</scope>
    <source>
        <strain evidence="11 13">YBY</strain>
    </source>
</reference>
<keyword evidence="12" id="KW-0282">Flagellum</keyword>
<dbReference type="GO" id="GO:0005886">
    <property type="term" value="C:plasma membrane"/>
    <property type="evidence" value="ECO:0007669"/>
    <property type="project" value="UniProtKB-SubCell"/>
</dbReference>
<sequence>MSNHKDRVVIRRKKTAHAEHHGGSWKIAYADFMTAMMAFFLVMWILSLVPKQDLKEIADYFRMPLMDAVSGGYQADYSRSVIPGGQPSLVPNPHPGTNNSQAADDRQDVERLEDLKSALEELIRIDPVLQEFRPQLLLDMTQDGLRIQIIDRQSRPMFSTGSAQVQIYMRAILRSLSAPLNEMPNRILISGHTDSLQYASGERLYSNWELSADRANAARQELVAGGLAEAKVKQVVGLADSVSLVKDNPAAAVNRRISLLVLNSRAERRMDEQAASGSEEFDLREAMQETEGPISIHIPGLPEMPSALPVVP</sequence>
<reference evidence="11 13" key="1">
    <citation type="submission" date="2018-05" db="EMBL/GenBank/DDBJ databases">
        <title>Genome Sequence of an Efficient Indole-Degrading Bacterium, Alcaligenes sp.YBY.</title>
        <authorList>
            <person name="Yang B."/>
        </authorList>
    </citation>
    <scope>NUCLEOTIDE SEQUENCE [LARGE SCALE GENOMIC DNA]</scope>
    <source>
        <strain evidence="11 13">YBY</strain>
    </source>
</reference>
<comment type="similarity">
    <text evidence="2">Belongs to the MotB family.</text>
</comment>
<dbReference type="EMBL" id="QEXO01000004">
    <property type="protein sequence ID" value="PWE12957.1"/>
    <property type="molecule type" value="Genomic_DNA"/>
</dbReference>
<protein>
    <submittedName>
        <fullName evidence="12">Flagellar motor protein MotB</fullName>
    </submittedName>
    <submittedName>
        <fullName evidence="11">Motility protein MotB</fullName>
    </submittedName>
</protein>
<proteinExistence type="inferred from homology"/>
<evidence type="ECO:0000313" key="13">
    <source>
        <dbReference type="Proteomes" id="UP000245216"/>
    </source>
</evidence>
<dbReference type="SUPFAM" id="SSF103088">
    <property type="entry name" value="OmpA-like"/>
    <property type="match status" value="1"/>
</dbReference>
<evidence type="ECO:0000313" key="12">
    <source>
        <dbReference type="EMBL" id="WBM39497.1"/>
    </source>
</evidence>
<evidence type="ECO:0000256" key="7">
    <source>
        <dbReference type="PROSITE-ProRule" id="PRU00473"/>
    </source>
</evidence>
<dbReference type="EMBL" id="CP096916">
    <property type="protein sequence ID" value="WBM39497.1"/>
    <property type="molecule type" value="Genomic_DNA"/>
</dbReference>
<dbReference type="OrthoDB" id="9809186at2"/>
<dbReference type="Pfam" id="PF00691">
    <property type="entry name" value="OmpA"/>
    <property type="match status" value="1"/>
</dbReference>
<keyword evidence="12" id="KW-0966">Cell projection</keyword>
<evidence type="ECO:0000256" key="2">
    <source>
        <dbReference type="ARBA" id="ARBA00008914"/>
    </source>
</evidence>
<keyword evidence="4 9" id="KW-0812">Transmembrane</keyword>
<evidence type="ECO:0000256" key="3">
    <source>
        <dbReference type="ARBA" id="ARBA00022475"/>
    </source>
</evidence>
<evidence type="ECO:0000256" key="5">
    <source>
        <dbReference type="ARBA" id="ARBA00022989"/>
    </source>
</evidence>
<dbReference type="STRING" id="511.UZ73_15410"/>
<gene>
    <name evidence="12" type="primary">motB</name>
    <name evidence="11" type="ORF">DF183_14035</name>
    <name evidence="12" type="ORF">M2J83_06725</name>
</gene>
<dbReference type="InterPro" id="IPR006665">
    <property type="entry name" value="OmpA-like"/>
</dbReference>
<keyword evidence="3" id="KW-1003">Cell membrane</keyword>
<evidence type="ECO:0000256" key="9">
    <source>
        <dbReference type="SAM" id="Phobius"/>
    </source>
</evidence>
<feature type="region of interest" description="Disordered" evidence="8">
    <location>
        <begin position="84"/>
        <end position="107"/>
    </location>
</feature>
<dbReference type="Proteomes" id="UP000245216">
    <property type="component" value="Unassembled WGS sequence"/>
</dbReference>
<dbReference type="PROSITE" id="PS51123">
    <property type="entry name" value="OMPA_2"/>
    <property type="match status" value="1"/>
</dbReference>
<reference evidence="12 14" key="3">
    <citation type="submission" date="2022-05" db="EMBL/GenBank/DDBJ databases">
        <title>Complete sequence of strain NY11312.</title>
        <authorList>
            <person name="Zhou D."/>
        </authorList>
    </citation>
    <scope>NUCLEOTIDE SEQUENCE [LARGE SCALE GENOMIC DNA]</scope>
    <source>
        <strain evidence="12 14">NY11312</strain>
    </source>
</reference>
<dbReference type="NCBIfam" id="NF006548">
    <property type="entry name" value="PRK09041.1"/>
    <property type="match status" value="1"/>
</dbReference>
<keyword evidence="6 7" id="KW-0472">Membrane</keyword>
<dbReference type="InterPro" id="IPR036737">
    <property type="entry name" value="OmpA-like_sf"/>
</dbReference>
<evidence type="ECO:0000256" key="8">
    <source>
        <dbReference type="SAM" id="MobiDB-lite"/>
    </source>
</evidence>
<feature type="domain" description="OmpA-like" evidence="10">
    <location>
        <begin position="145"/>
        <end position="265"/>
    </location>
</feature>
<dbReference type="Gene3D" id="3.30.1330.60">
    <property type="entry name" value="OmpA-like domain"/>
    <property type="match status" value="1"/>
</dbReference>
<feature type="transmembrane region" description="Helical" evidence="9">
    <location>
        <begin position="27"/>
        <end position="49"/>
    </location>
</feature>
<evidence type="ECO:0000313" key="11">
    <source>
        <dbReference type="EMBL" id="PWE12957.1"/>
    </source>
</evidence>
<keyword evidence="14" id="KW-1185">Reference proteome</keyword>
<dbReference type="Pfam" id="PF13677">
    <property type="entry name" value="MotB_plug"/>
    <property type="match status" value="1"/>
</dbReference>
<dbReference type="GeneID" id="94040480"/>
<dbReference type="PANTHER" id="PTHR30329:SF18">
    <property type="entry name" value="MOTILITY PROTEIN B"/>
    <property type="match status" value="1"/>
</dbReference>
<keyword evidence="5 9" id="KW-1133">Transmembrane helix</keyword>
<evidence type="ECO:0000259" key="10">
    <source>
        <dbReference type="PROSITE" id="PS51123"/>
    </source>
</evidence>
<dbReference type="InterPro" id="IPR050330">
    <property type="entry name" value="Bact_OuterMem_StrucFunc"/>
</dbReference>